<evidence type="ECO:0000256" key="2">
    <source>
        <dbReference type="ARBA" id="ARBA00022553"/>
    </source>
</evidence>
<accession>A0A2U9BTC1</accession>
<dbReference type="PANTHER" id="PTHR15741:SF40">
    <property type="entry name" value="MLX-INTERACTING PROTEIN"/>
    <property type="match status" value="1"/>
</dbReference>
<evidence type="ECO:0000259" key="9">
    <source>
        <dbReference type="PROSITE" id="PS50888"/>
    </source>
</evidence>
<dbReference type="GO" id="GO:0000978">
    <property type="term" value="F:RNA polymerase II cis-regulatory region sequence-specific DNA binding"/>
    <property type="evidence" value="ECO:0007669"/>
    <property type="project" value="TreeGrafter"/>
</dbReference>
<dbReference type="STRING" id="52904.ENSSMAP00000028706"/>
<evidence type="ECO:0000256" key="6">
    <source>
        <dbReference type="ARBA" id="ARBA00023242"/>
    </source>
</evidence>
<evidence type="ECO:0000256" key="1">
    <source>
        <dbReference type="ARBA" id="ARBA00004123"/>
    </source>
</evidence>
<feature type="region of interest" description="Disordered" evidence="8">
    <location>
        <begin position="915"/>
        <end position="945"/>
    </location>
</feature>
<keyword evidence="3" id="KW-0805">Transcription regulation</keyword>
<dbReference type="SMART" id="SM00353">
    <property type="entry name" value="HLH"/>
    <property type="match status" value="1"/>
</dbReference>
<dbReference type="Pfam" id="PF00400">
    <property type="entry name" value="WD40"/>
    <property type="match status" value="2"/>
</dbReference>
<keyword evidence="5" id="KW-0804">Transcription</keyword>
<organism evidence="10 11">
    <name type="scientific">Scophthalmus maximus</name>
    <name type="common">Turbot</name>
    <name type="synonym">Psetta maxima</name>
    <dbReference type="NCBI Taxonomy" id="52904"/>
    <lineage>
        <taxon>Eukaryota</taxon>
        <taxon>Metazoa</taxon>
        <taxon>Chordata</taxon>
        <taxon>Craniata</taxon>
        <taxon>Vertebrata</taxon>
        <taxon>Euteleostomi</taxon>
        <taxon>Actinopterygii</taxon>
        <taxon>Neopterygii</taxon>
        <taxon>Teleostei</taxon>
        <taxon>Neoteleostei</taxon>
        <taxon>Acanthomorphata</taxon>
        <taxon>Carangaria</taxon>
        <taxon>Pleuronectiformes</taxon>
        <taxon>Pleuronectoidei</taxon>
        <taxon>Scophthalmidae</taxon>
        <taxon>Scophthalmus</taxon>
    </lineage>
</organism>
<feature type="compositionally biased region" description="Low complexity" evidence="8">
    <location>
        <begin position="1484"/>
        <end position="1497"/>
    </location>
</feature>
<dbReference type="SUPFAM" id="SSF50978">
    <property type="entry name" value="WD40 repeat-like"/>
    <property type="match status" value="1"/>
</dbReference>
<dbReference type="PANTHER" id="PTHR15741">
    <property type="entry name" value="BASIC HELIX-LOOP-HELIX ZIP TRANSCRIPTION FACTOR"/>
    <property type="match status" value="1"/>
</dbReference>
<dbReference type="Pfam" id="PF00010">
    <property type="entry name" value="HLH"/>
    <property type="match status" value="1"/>
</dbReference>
<dbReference type="InterPro" id="IPR052207">
    <property type="entry name" value="Max-like/E-box_TFs"/>
</dbReference>
<comment type="subcellular location">
    <subcellularLocation>
        <location evidence="1">Nucleus</location>
    </subcellularLocation>
</comment>
<evidence type="ECO:0000256" key="5">
    <source>
        <dbReference type="ARBA" id="ARBA00023163"/>
    </source>
</evidence>
<feature type="compositionally biased region" description="Basic and acidic residues" evidence="8">
    <location>
        <begin position="932"/>
        <end position="943"/>
    </location>
</feature>
<feature type="domain" description="BHLH" evidence="9">
    <location>
        <begin position="1537"/>
        <end position="1589"/>
    </location>
</feature>
<evidence type="ECO:0000256" key="3">
    <source>
        <dbReference type="ARBA" id="ARBA00023015"/>
    </source>
</evidence>
<feature type="compositionally biased region" description="Basic and acidic residues" evidence="8">
    <location>
        <begin position="25"/>
        <end position="41"/>
    </location>
</feature>
<proteinExistence type="predicted"/>
<feature type="region of interest" description="Disordered" evidence="8">
    <location>
        <begin position="1473"/>
        <end position="1511"/>
    </location>
</feature>
<dbReference type="InterPro" id="IPR001680">
    <property type="entry name" value="WD40_rpt"/>
</dbReference>
<sequence>MQNNQPEGNDEEKQRKSGDEDEESPGVREEGTETDTLKMTRESQVYTATRDTLFPKNITQTRTHALSLEWVFGMNPTLPVFSLQDHDQLVVLYAGAHIGIIYNHTSNSQHVLQGHCSPISCMCVSEDRRWVATADQGPKSLVIIWDSYSGIPVHTMFNCHPKGGVIAMAYSRDAKHLVTLGAEEVQCVCIWDWTNETEKPLSFTEINPEHGFQEYIIFNPNDHTQLLTSSERVVVYYSRAQGSLQYVALKLKKFCRAATGESDAQSPVGFLSRSVFHWKEPQVLTATATGSLVIWDAMEDLAAKQCLPRDRVELIHLQTDPITVLTITDSCFVTGDTRGHIKFYDEDFRLLTLYSEFNLDAIVSISFSKECTEGYLEDCTLKAKPFIFRNFVVSTVKSTVVHVNTQKGIHEILLREDSDPLHAVACHPKQPYLVTGNHKGILKVYDYNKKVIICRRVFETEKQIQCVTFDPQGSYLAVGFGSGAIHILNSSTLQSDPEDCFHYTEDGIHHITFSSDSKFLATADAGKAVTVFRLQTNKGSSPRWTYLGRYRSHYKPIIDLLFGVHLDSTKPRLLSLGMDRRLVEYDLEKSVVNHLLVLSSERIEQSAVPVCMTWYPPLTAEQFLLIASDQYKIKLFNSTTKMCRKTLLCPTYGSPIKQIVVLPKLKESETNSYYLAYITEDKVGLQILPVDGNPYKSNSLICHPTGVSAFACSSDSRFVFTAGGSDSTVLSWEISLNALEAAASLGGKDLVPFYTLLVGGRDGKFYRDIEDFFYFCQIRHQGTESMEKRKVSTKMPLSEVSSLMRALAYFPTEQEIEDMQNEVKFSQYAETGKYVTDIDLEEFIMLYVNHRPAFGISRDELIQDFHVLGNRVSTGRSVLRKHKLLQLLQARGEHMTEEEVAECFTKLLGLNEKYRRPPASVKQEQDDDSDAEEPHPGPRRAEGPESQIIHSGHFMVSSPHSEHPPKKGYDFDTVNKQTCQTYRFGKASTSHFSIDASLTKLFECMTLAYSGKLVSPKWKNFKGLKLLWRDKIRLNNAIWRAWYMQYVEKRENPVCHFVTPLDGSMDLDVHRPGIATEGKCWKRRIEIVIREYHKWRTYFKKRLQKHKDDDLSSLLKDEETAARRVTRRLNETPAPMEMDTLFDMDVLMSEFSDTLFSTLASHQPIAWPNPREIAHAGNADMIQPGLIPLQPNLDFMDSFDPLQDLFHSLRQPAFPSVSPTASSISPLSSSSSQSQAQLMSSMQLATNHISPPGPLPIPSPMGSQTSPTGGRGDVQNYMPLFHGQVAPSDQAVVSSVSQQLSHDPLSQCLQGQDLGSAAPMVPSPLNNTSVLDETIAPSVITHTASSSVTPSDTAATISHCSEFGSLSTQSPPPPSQLQTLAPLPAAPVQHPQTFALPRPFQSSSANKIRPVQRIAPANTLPPSHLVFTAPFPGHTNAVIVTPTPLKADAVPNTGVVISSSHLAGAPGFHVVSQAQKPNVSRQKSCSSSRKNQKASSSVGHSQPGPGQGTTCVLDQIPSPQSLISSSTALVKNEQNQSRRTTHISAEQKRRSNINIGFKTLCSLVPTLKSQSNITNAVTLQKTVDHIGKLQQERQQMQEEVRRLREEIDELNTSINFCQEQLPATGVPVRRHQLSHMQEKFNEYVKCRTLQNWKFWIFSIIIKPLFESFNGMVSTTSRAELCQTTLQWLDRHCSLPVLRPMVLSTLRQLSTTTSILSDPSLLPEEAMQAVTLTDL</sequence>
<evidence type="ECO:0000256" key="4">
    <source>
        <dbReference type="ARBA" id="ARBA00023125"/>
    </source>
</evidence>
<evidence type="ECO:0000256" key="8">
    <source>
        <dbReference type="SAM" id="MobiDB-lite"/>
    </source>
</evidence>
<keyword evidence="7" id="KW-0175">Coiled coil</keyword>
<name>A0A2U9BTC1_SCOMX</name>
<gene>
    <name evidence="10" type="ORF">SMAX5B_016520</name>
</gene>
<dbReference type="GO" id="GO:0000981">
    <property type="term" value="F:DNA-binding transcription factor activity, RNA polymerase II-specific"/>
    <property type="evidence" value="ECO:0007669"/>
    <property type="project" value="TreeGrafter"/>
</dbReference>
<dbReference type="SMART" id="SM00320">
    <property type="entry name" value="WD40"/>
    <property type="match status" value="7"/>
</dbReference>
<feature type="region of interest" description="Disordered" evidence="8">
    <location>
        <begin position="1"/>
        <end position="42"/>
    </location>
</feature>
<dbReference type="EMBL" id="CP026251">
    <property type="protein sequence ID" value="AWP07173.1"/>
    <property type="molecule type" value="Genomic_DNA"/>
</dbReference>
<keyword evidence="2" id="KW-0597">Phosphoprotein</keyword>
<feature type="compositionally biased region" description="Polar residues" evidence="8">
    <location>
        <begin position="1473"/>
        <end position="1483"/>
    </location>
</feature>
<evidence type="ECO:0000313" key="11">
    <source>
        <dbReference type="Proteomes" id="UP000246464"/>
    </source>
</evidence>
<dbReference type="InterPro" id="IPR036638">
    <property type="entry name" value="HLH_DNA-bd_sf"/>
</dbReference>
<dbReference type="FunFam" id="4.10.280.10:FF:000028">
    <property type="entry name" value="MLX interacting protein like"/>
    <property type="match status" value="1"/>
</dbReference>
<dbReference type="InterPro" id="IPR036322">
    <property type="entry name" value="WD40_repeat_dom_sf"/>
</dbReference>
<dbReference type="SUPFAM" id="SSF50998">
    <property type="entry name" value="Quinoprotein alcohol dehydrogenase-like"/>
    <property type="match status" value="1"/>
</dbReference>
<evidence type="ECO:0000256" key="7">
    <source>
        <dbReference type="SAM" id="Coils"/>
    </source>
</evidence>
<dbReference type="PROSITE" id="PS50888">
    <property type="entry name" value="BHLH"/>
    <property type="match status" value="1"/>
</dbReference>
<feature type="coiled-coil region" evidence="7">
    <location>
        <begin position="1579"/>
        <end position="1620"/>
    </location>
</feature>
<reference evidence="10 11" key="1">
    <citation type="submission" date="2017-12" db="EMBL/GenBank/DDBJ databases">
        <title>Integrating genomic resources of turbot (Scophthalmus maximus) in depth evaluation of genetic and physical mapping variation across individuals.</title>
        <authorList>
            <person name="Martinez P."/>
        </authorList>
    </citation>
    <scope>NUCLEOTIDE SEQUENCE [LARGE SCALE GENOMIC DNA]</scope>
</reference>
<dbReference type="Gene3D" id="2.130.10.10">
    <property type="entry name" value="YVTN repeat-like/Quinoprotein amine dehydrogenase"/>
    <property type="match status" value="2"/>
</dbReference>
<dbReference type="Gene3D" id="1.10.238.10">
    <property type="entry name" value="EF-hand"/>
    <property type="match status" value="1"/>
</dbReference>
<dbReference type="Proteomes" id="UP000246464">
    <property type="component" value="Chromosome 9"/>
</dbReference>
<dbReference type="GO" id="GO:0046983">
    <property type="term" value="F:protein dimerization activity"/>
    <property type="evidence" value="ECO:0007669"/>
    <property type="project" value="InterPro"/>
</dbReference>
<dbReference type="InterPro" id="IPR015943">
    <property type="entry name" value="WD40/YVTN_repeat-like_dom_sf"/>
</dbReference>
<dbReference type="SUPFAM" id="SSF47459">
    <property type="entry name" value="HLH, helix-loop-helix DNA-binding domain"/>
    <property type="match status" value="1"/>
</dbReference>
<dbReference type="SUPFAM" id="SSF47473">
    <property type="entry name" value="EF-hand"/>
    <property type="match status" value="1"/>
</dbReference>
<dbReference type="InterPro" id="IPR011047">
    <property type="entry name" value="Quinoprotein_ADH-like_sf"/>
</dbReference>
<keyword evidence="6" id="KW-0539">Nucleus</keyword>
<dbReference type="InterPro" id="IPR011992">
    <property type="entry name" value="EF-hand-dom_pair"/>
</dbReference>
<dbReference type="InterPro" id="IPR011598">
    <property type="entry name" value="bHLH_dom"/>
</dbReference>
<keyword evidence="11" id="KW-1185">Reference proteome</keyword>
<protein>
    <submittedName>
        <fullName evidence="10">Putative WD repeat-containing protein 66</fullName>
    </submittedName>
</protein>
<evidence type="ECO:0000313" key="10">
    <source>
        <dbReference type="EMBL" id="AWP07173.1"/>
    </source>
</evidence>
<dbReference type="Gene3D" id="4.10.280.10">
    <property type="entry name" value="Helix-loop-helix DNA-binding domain"/>
    <property type="match status" value="1"/>
</dbReference>
<keyword evidence="4" id="KW-0238">DNA-binding</keyword>
<dbReference type="GO" id="GO:0005634">
    <property type="term" value="C:nucleus"/>
    <property type="evidence" value="ECO:0007669"/>
    <property type="project" value="UniProtKB-SubCell"/>
</dbReference>